<accession>A0AAD6QA89</accession>
<sequence>MEEKYYDLCRYVYRNRPEEVKKNCSRSFNYFTPLQTLKVGMNGLGPQPHMVVAIHFFPFQSSNLLQACLFLFFSLPRCLVGVDALCACPLCEVIVLFRASCFCRAKEGGPPRGFWVVDD</sequence>
<dbReference type="Proteomes" id="UP001164929">
    <property type="component" value="Chromosome 9"/>
</dbReference>
<dbReference type="EMBL" id="JAQIZT010000009">
    <property type="protein sequence ID" value="KAJ6984682.1"/>
    <property type="molecule type" value="Genomic_DNA"/>
</dbReference>
<evidence type="ECO:0000313" key="1">
    <source>
        <dbReference type="EMBL" id="KAJ6984682.1"/>
    </source>
</evidence>
<dbReference type="AlphaFoldDB" id="A0AAD6QA89"/>
<protein>
    <submittedName>
        <fullName evidence="1">Uncharacterized protein</fullName>
    </submittedName>
</protein>
<proteinExistence type="predicted"/>
<keyword evidence="2" id="KW-1185">Reference proteome</keyword>
<gene>
    <name evidence="1" type="ORF">NC653_022857</name>
</gene>
<reference evidence="1" key="1">
    <citation type="journal article" date="2023" name="Mol. Ecol. Resour.">
        <title>Chromosome-level genome assembly of a triploid poplar Populus alba 'Berolinensis'.</title>
        <authorList>
            <person name="Chen S."/>
            <person name="Yu Y."/>
            <person name="Wang X."/>
            <person name="Wang S."/>
            <person name="Zhang T."/>
            <person name="Zhou Y."/>
            <person name="He R."/>
            <person name="Meng N."/>
            <person name="Wang Y."/>
            <person name="Liu W."/>
            <person name="Liu Z."/>
            <person name="Liu J."/>
            <person name="Guo Q."/>
            <person name="Huang H."/>
            <person name="Sederoff R.R."/>
            <person name="Wang G."/>
            <person name="Qu G."/>
            <person name="Chen S."/>
        </authorList>
    </citation>
    <scope>NUCLEOTIDE SEQUENCE</scope>
    <source>
        <strain evidence="1">SC-2020</strain>
    </source>
</reference>
<name>A0AAD6QA89_9ROSI</name>
<comment type="caution">
    <text evidence="1">The sequence shown here is derived from an EMBL/GenBank/DDBJ whole genome shotgun (WGS) entry which is preliminary data.</text>
</comment>
<organism evidence="1 2">
    <name type="scientific">Populus alba x Populus x berolinensis</name>
    <dbReference type="NCBI Taxonomy" id="444605"/>
    <lineage>
        <taxon>Eukaryota</taxon>
        <taxon>Viridiplantae</taxon>
        <taxon>Streptophyta</taxon>
        <taxon>Embryophyta</taxon>
        <taxon>Tracheophyta</taxon>
        <taxon>Spermatophyta</taxon>
        <taxon>Magnoliopsida</taxon>
        <taxon>eudicotyledons</taxon>
        <taxon>Gunneridae</taxon>
        <taxon>Pentapetalae</taxon>
        <taxon>rosids</taxon>
        <taxon>fabids</taxon>
        <taxon>Malpighiales</taxon>
        <taxon>Salicaceae</taxon>
        <taxon>Saliceae</taxon>
        <taxon>Populus</taxon>
    </lineage>
</organism>
<evidence type="ECO:0000313" key="2">
    <source>
        <dbReference type="Proteomes" id="UP001164929"/>
    </source>
</evidence>